<keyword evidence="3" id="KW-1185">Reference proteome</keyword>
<feature type="compositionally biased region" description="Low complexity" evidence="1">
    <location>
        <begin position="103"/>
        <end position="115"/>
    </location>
</feature>
<evidence type="ECO:0000313" key="2">
    <source>
        <dbReference type="EMBL" id="OQV23222.1"/>
    </source>
</evidence>
<feature type="region of interest" description="Disordered" evidence="1">
    <location>
        <begin position="338"/>
        <end position="367"/>
    </location>
</feature>
<accession>A0A1W0X7D9</accession>
<dbReference type="OrthoDB" id="70376at2759"/>
<dbReference type="Proteomes" id="UP000192578">
    <property type="component" value="Unassembled WGS sequence"/>
</dbReference>
<feature type="compositionally biased region" description="Polar residues" evidence="1">
    <location>
        <begin position="140"/>
        <end position="150"/>
    </location>
</feature>
<organism evidence="2 3">
    <name type="scientific">Hypsibius exemplaris</name>
    <name type="common">Freshwater tardigrade</name>
    <dbReference type="NCBI Taxonomy" id="2072580"/>
    <lineage>
        <taxon>Eukaryota</taxon>
        <taxon>Metazoa</taxon>
        <taxon>Ecdysozoa</taxon>
        <taxon>Tardigrada</taxon>
        <taxon>Eutardigrada</taxon>
        <taxon>Parachela</taxon>
        <taxon>Hypsibioidea</taxon>
        <taxon>Hypsibiidae</taxon>
        <taxon>Hypsibius</taxon>
    </lineage>
</organism>
<proteinExistence type="predicted"/>
<gene>
    <name evidence="2" type="ORF">BV898_02954</name>
</gene>
<feature type="region of interest" description="Disordered" evidence="1">
    <location>
        <begin position="593"/>
        <end position="623"/>
    </location>
</feature>
<comment type="caution">
    <text evidence="2">The sequence shown here is derived from an EMBL/GenBank/DDBJ whole genome shotgun (WGS) entry which is preliminary data.</text>
</comment>
<dbReference type="EMBL" id="MTYJ01000013">
    <property type="protein sequence ID" value="OQV23222.1"/>
    <property type="molecule type" value="Genomic_DNA"/>
</dbReference>
<protein>
    <recommendedName>
        <fullName evidence="4">Sin3 histone deacetylase corepressor complex component SDS3</fullName>
    </recommendedName>
</protein>
<evidence type="ECO:0000313" key="3">
    <source>
        <dbReference type="Proteomes" id="UP000192578"/>
    </source>
</evidence>
<dbReference type="AlphaFoldDB" id="A0A1W0X7D9"/>
<feature type="region of interest" description="Disordered" evidence="1">
    <location>
        <begin position="102"/>
        <end position="176"/>
    </location>
</feature>
<sequence>MDHGPSGSQPMATIYPMQPPSFASISSNLPGGPYVNTQRTEKFIIRPPGVLMEAKGKEELHHDGTVVREHEGVDGMESHHVSEFQNLLMCTESLGTEEQFHTNENASGAESSSSSKNPATLKINNKQQHGAPIRRVNKQPLMSNSSPSTSGRDKTTKKASSRIVSPDKRRQSRTRRSVEEPIIREVTVVDEQSVVPLSDVVGDLEFEDLEPEDLDLVRHLPPPGNVNIIDRCSGALRGLRDFERKLQDVLHRDTRLGGFADDADPDSDATLSIMSDDASGDAAIHSATNPATNMTMLAAYKMVFDPPVPAVVTIPTSIVRLNGVDDWKTEASALQYLMRKNADPKPRAGGDRLKKRKREEDGGGTELSSRRDVYLKNLIAAIEIKGNKVVHLNRPVFMLQHPLQVPAKASPEKPSVQTVTESSPLEVAGKSTSDLALRNSALVKKFKVDPLCASFLEDHESDLQFEELRKAFAKKSQLDKQWNQRLSPLDTGLQKDIAEIIQETQMHLKELVYGKERAALVVDEKYILDAEETEKRLQGATEKAKSHVINMFEENRRQYDLQRTLDYATCKYDMLAINTRNMRRRAEVPSRLLDQDLPSGSSANPNASPPHSSQSSMPMVGSQIRRRKNHFAGVLKDSLDDKEIYEDLHLINRELKDDPQRERTRLVTKSADVFPDLNRLTVDGKIFHRNQPVIVEHYETGKFPGTLLQFSQTEIVIKRTTDGRVERSRFPVGYLMDRRIVLKKRSISQKSNGNGSTR</sequence>
<feature type="compositionally biased region" description="Basic and acidic residues" evidence="1">
    <location>
        <begin position="340"/>
        <end position="352"/>
    </location>
</feature>
<evidence type="ECO:0008006" key="4">
    <source>
        <dbReference type="Google" id="ProtNLM"/>
    </source>
</evidence>
<feature type="compositionally biased region" description="Low complexity" evidence="1">
    <location>
        <begin position="598"/>
        <end position="619"/>
    </location>
</feature>
<reference evidence="3" key="1">
    <citation type="submission" date="2017-01" db="EMBL/GenBank/DDBJ databases">
        <title>Comparative genomics of anhydrobiosis in the tardigrade Hypsibius dujardini.</title>
        <authorList>
            <person name="Yoshida Y."/>
            <person name="Koutsovoulos G."/>
            <person name="Laetsch D."/>
            <person name="Stevens L."/>
            <person name="Kumar S."/>
            <person name="Horikawa D."/>
            <person name="Ishino K."/>
            <person name="Komine S."/>
            <person name="Tomita M."/>
            <person name="Blaxter M."/>
            <person name="Arakawa K."/>
        </authorList>
    </citation>
    <scope>NUCLEOTIDE SEQUENCE [LARGE SCALE GENOMIC DNA]</scope>
    <source>
        <strain evidence="3">Z151</strain>
    </source>
</reference>
<evidence type="ECO:0000256" key="1">
    <source>
        <dbReference type="SAM" id="MobiDB-lite"/>
    </source>
</evidence>
<name>A0A1W0X7D9_HYPEX</name>
<feature type="compositionally biased region" description="Polar residues" evidence="1">
    <location>
        <begin position="116"/>
        <end position="128"/>
    </location>
</feature>